<proteinExistence type="predicted"/>
<evidence type="ECO:0000313" key="3">
    <source>
        <dbReference type="EMBL" id="TDU81537.1"/>
    </source>
</evidence>
<feature type="repeat" description="TPR" evidence="1">
    <location>
        <begin position="60"/>
        <end position="93"/>
    </location>
</feature>
<name>A0A4R7STD5_9BACT</name>
<keyword evidence="4" id="KW-1185">Reference proteome</keyword>
<feature type="signal peptide" evidence="2">
    <location>
        <begin position="1"/>
        <end position="24"/>
    </location>
</feature>
<keyword evidence="1" id="KW-0802">TPR repeat</keyword>
<protein>
    <submittedName>
        <fullName evidence="3">Uncharacterized protein DUF560</fullName>
    </submittedName>
</protein>
<organism evidence="3 4">
    <name type="scientific">Prosthecobacter fusiformis</name>
    <dbReference type="NCBI Taxonomy" id="48464"/>
    <lineage>
        <taxon>Bacteria</taxon>
        <taxon>Pseudomonadati</taxon>
        <taxon>Verrucomicrobiota</taxon>
        <taxon>Verrucomicrobiia</taxon>
        <taxon>Verrucomicrobiales</taxon>
        <taxon>Verrucomicrobiaceae</taxon>
        <taxon>Prosthecobacter</taxon>
    </lineage>
</organism>
<dbReference type="Pfam" id="PF11059">
    <property type="entry name" value="DUF2860"/>
    <property type="match status" value="1"/>
</dbReference>
<dbReference type="SMART" id="SM00028">
    <property type="entry name" value="TPR"/>
    <property type="match status" value="2"/>
</dbReference>
<dbReference type="InterPro" id="IPR011990">
    <property type="entry name" value="TPR-like_helical_dom_sf"/>
</dbReference>
<evidence type="ECO:0000313" key="4">
    <source>
        <dbReference type="Proteomes" id="UP000295662"/>
    </source>
</evidence>
<evidence type="ECO:0000256" key="1">
    <source>
        <dbReference type="PROSITE-ProRule" id="PRU00339"/>
    </source>
</evidence>
<feature type="chain" id="PRO_5020304822" evidence="2">
    <location>
        <begin position="25"/>
        <end position="458"/>
    </location>
</feature>
<dbReference type="PROSITE" id="PS50005">
    <property type="entry name" value="TPR"/>
    <property type="match status" value="1"/>
</dbReference>
<dbReference type="Gene3D" id="1.25.40.10">
    <property type="entry name" value="Tetratricopeptide repeat domain"/>
    <property type="match status" value="1"/>
</dbReference>
<dbReference type="SUPFAM" id="SSF48452">
    <property type="entry name" value="TPR-like"/>
    <property type="match status" value="1"/>
</dbReference>
<dbReference type="RefSeq" id="WP_166647020.1">
    <property type="nucleotide sequence ID" value="NZ_SOCA01000001.1"/>
</dbReference>
<dbReference type="InterPro" id="IPR016896">
    <property type="entry name" value="DUF2860"/>
</dbReference>
<dbReference type="AlphaFoldDB" id="A0A4R7STD5"/>
<dbReference type="Pfam" id="PF14559">
    <property type="entry name" value="TPR_19"/>
    <property type="match status" value="1"/>
</dbReference>
<keyword evidence="2" id="KW-0732">Signal</keyword>
<sequence>MRLHTLVSPGLFLFTLASVSPALAQLSPTHQKLAYVVREGDPIRTIDAADSVLKQTPEDVTALRVKAIALMDQDQLPEAISLLRQAVKIDPESVACRYYLAEALATNGELAESLVLLDQVKVRAPDSEYARRADIVLPELREMVVQTGATYDETIGSAMVQVTTEPPKRFKAQIRAALEYDDNVAARSDDSSFSGPESSGRGVLGWALDFTPLQQQLDESPLTLGLTYDGYQSWHERGRLTAFDVNQNILGAYLDRQGELAGLPYRARLGGAWEYTQVGDEFFNYALGLRAQFDLQWKPWTLTSLRYDYDYKNFSEDTILPATFSRDGSYHHAGVDQYFYLCQNRLILGVGYAYRWADTTGKQFETSAHTANISMQVELPAKITWRASVNYASEDFNQYTPDPQRFDNAWMFSTSLSRPIFTDNLSVELSYNYTIADSSVAFAEYQRQVLGLGLRYRY</sequence>
<evidence type="ECO:0000256" key="2">
    <source>
        <dbReference type="SAM" id="SignalP"/>
    </source>
</evidence>
<dbReference type="EMBL" id="SOCA01000001">
    <property type="protein sequence ID" value="TDU81537.1"/>
    <property type="molecule type" value="Genomic_DNA"/>
</dbReference>
<gene>
    <name evidence="3" type="ORF">EI77_00847</name>
</gene>
<dbReference type="InterPro" id="IPR019734">
    <property type="entry name" value="TPR_rpt"/>
</dbReference>
<comment type="caution">
    <text evidence="3">The sequence shown here is derived from an EMBL/GenBank/DDBJ whole genome shotgun (WGS) entry which is preliminary data.</text>
</comment>
<dbReference type="Proteomes" id="UP000295662">
    <property type="component" value="Unassembled WGS sequence"/>
</dbReference>
<reference evidence="3 4" key="1">
    <citation type="submission" date="2019-03" db="EMBL/GenBank/DDBJ databases">
        <title>Genomic Encyclopedia of Archaeal and Bacterial Type Strains, Phase II (KMG-II): from individual species to whole genera.</title>
        <authorList>
            <person name="Goeker M."/>
        </authorList>
    </citation>
    <scope>NUCLEOTIDE SEQUENCE [LARGE SCALE GENOMIC DNA]</scope>
    <source>
        <strain evidence="3 4">ATCC 25309</strain>
    </source>
</reference>
<accession>A0A4R7STD5</accession>